<accession>F8L902</accession>
<dbReference type="Gene3D" id="1.25.40.10">
    <property type="entry name" value="Tetratricopeptide repeat domain"/>
    <property type="match status" value="5"/>
</dbReference>
<dbReference type="EMBL" id="FR872582">
    <property type="protein sequence ID" value="CCB89309.1"/>
    <property type="molecule type" value="Genomic_DNA"/>
</dbReference>
<dbReference type="SMART" id="SM00386">
    <property type="entry name" value="HAT"/>
    <property type="match status" value="3"/>
</dbReference>
<dbReference type="SUPFAM" id="SSF48452">
    <property type="entry name" value="TPR-like"/>
    <property type="match status" value="4"/>
</dbReference>
<evidence type="ECO:0000313" key="1">
    <source>
        <dbReference type="EMBL" id="CCB89309.1"/>
    </source>
</evidence>
<dbReference type="eggNOG" id="COG0457">
    <property type="taxonomic scope" value="Bacteria"/>
</dbReference>
<dbReference type="RefSeq" id="WP_013943776.1">
    <property type="nucleotide sequence ID" value="NC_015713.1"/>
</dbReference>
<dbReference type="STRING" id="331113.SNE_A14320"/>
<proteinExistence type="predicted"/>
<evidence type="ECO:0008006" key="3">
    <source>
        <dbReference type="Google" id="ProtNLM"/>
    </source>
</evidence>
<dbReference type="SMART" id="SM00028">
    <property type="entry name" value="TPR"/>
    <property type="match status" value="8"/>
</dbReference>
<dbReference type="InterPro" id="IPR019734">
    <property type="entry name" value="TPR_rpt"/>
</dbReference>
<dbReference type="PANTHER" id="PTHR12558:SF13">
    <property type="entry name" value="CELL DIVISION CYCLE PROTEIN 27 HOMOLOG"/>
    <property type="match status" value="1"/>
</dbReference>
<dbReference type="AlphaFoldDB" id="F8L902"/>
<protein>
    <recommendedName>
        <fullName evidence="3">Tetratricopeptide repeat protein</fullName>
    </recommendedName>
</protein>
<dbReference type="OrthoDB" id="20030at2"/>
<dbReference type="KEGG" id="sng:SNE_A14320"/>
<keyword evidence="2" id="KW-1185">Reference proteome</keyword>
<dbReference type="InterPro" id="IPR011990">
    <property type="entry name" value="TPR-like_helical_dom_sf"/>
</dbReference>
<name>F8L902_SIMNZ</name>
<dbReference type="InterPro" id="IPR003107">
    <property type="entry name" value="HAT"/>
</dbReference>
<dbReference type="PANTHER" id="PTHR12558">
    <property type="entry name" value="CELL DIVISION CYCLE 16,23,27"/>
    <property type="match status" value="1"/>
</dbReference>
<reference evidence="1 2" key="2">
    <citation type="journal article" date="2011" name="Mol. Biol. Evol.">
        <title>Unity in variety--the pan-genome of the Chlamydiae.</title>
        <authorList>
            <person name="Collingro A."/>
            <person name="Tischler P."/>
            <person name="Weinmaier T."/>
            <person name="Penz T."/>
            <person name="Heinz E."/>
            <person name="Brunham R.C."/>
            <person name="Read T.D."/>
            <person name="Bavoil P.M."/>
            <person name="Sachse K."/>
            <person name="Kahane S."/>
            <person name="Friedman M.G."/>
            <person name="Rattei T."/>
            <person name="Myers G.S."/>
            <person name="Horn M."/>
        </authorList>
    </citation>
    <scope>NUCLEOTIDE SEQUENCE [LARGE SCALE GENOMIC DNA]</scope>
    <source>
        <strain evidence="2">ATCC VR-1471 / Z</strain>
    </source>
</reference>
<dbReference type="GO" id="GO:0006396">
    <property type="term" value="P:RNA processing"/>
    <property type="evidence" value="ECO:0007669"/>
    <property type="project" value="InterPro"/>
</dbReference>
<dbReference type="Proteomes" id="UP000000496">
    <property type="component" value="Chromosome gsn.131"/>
</dbReference>
<reference key="1">
    <citation type="journal article" date="2011" name="Mol. Biol. Evol.">
        <title>Unity in variety -- the pan-genome of the Chlamydiae.</title>
        <authorList>
            <person name="Collingro A."/>
            <person name="Tischler P."/>
            <person name="Weinmaier T."/>
            <person name="Penz T."/>
            <person name="Heinz E."/>
            <person name="Brunham R.C."/>
            <person name="Read T.D."/>
            <person name="Bavoil P.M."/>
            <person name="Sachse K."/>
            <person name="Kahane S."/>
            <person name="Friedman M.G."/>
            <person name="Rattei T."/>
            <person name="Myers G.S.A."/>
            <person name="Horn M."/>
        </authorList>
    </citation>
    <scope>NUCLEOTIDE SEQUENCE</scope>
    <source>
        <strain>Z</strain>
    </source>
</reference>
<gene>
    <name evidence="1" type="ordered locus">SNE_A14320</name>
</gene>
<organism evidence="1 2">
    <name type="scientific">Simkania negevensis (strain ATCC VR-1471 / DSM 27360 / Z)</name>
    <dbReference type="NCBI Taxonomy" id="331113"/>
    <lineage>
        <taxon>Bacteria</taxon>
        <taxon>Pseudomonadati</taxon>
        <taxon>Chlamydiota</taxon>
        <taxon>Chlamydiia</taxon>
        <taxon>Parachlamydiales</taxon>
        <taxon>Simkaniaceae</taxon>
        <taxon>Simkania</taxon>
    </lineage>
</organism>
<dbReference type="Pfam" id="PF13181">
    <property type="entry name" value="TPR_8"/>
    <property type="match status" value="1"/>
</dbReference>
<sequence>MAKAQHIKPSSNLELPEDHTLDLEGLPKAGDYSVLSKALLKKGEFCLLHGDISGLRFFEMAIKLDPANSNLFYQQGLALFEYGSEEGKEEELILAGKSFKRATALSPSYFEAWHAWGNTLYLLGIRKSEPSYFQHARKKYEKALTLIADQPQDILADLYWDLGDLWLKLAEISGEATDLNLALKSYEKATLYQDDFSAEFWLNFGDVYFNLGEKTNDLRLHVKAINCYKNSISITISSHTGWLRLADTLKEIYSYTHDEDHYSQASECYSAAAQLCPNDEHLWTRWAELLLESGLHFRDTTKLRSCVEKCHRGHQCNPDAIQLVGIWAEALAYLGLFTEKLELLHEAENKIEELAEEAPEDPNVHYSYGMCLMATASYFKDVDFYYQAIEKFQEGLSLNRSLHRLWFGIAIAHVLAAEIDQDDKNFERACRFFERALNLKVNSTYHYNYGYCLLKFSDLNQEQETVEQAVYHFEKAISMQKNVAYQHPEWLYHYAISLDYLGEYNENDSSYVKALDILNHILMLNPEFPHIHSQLALTYSHYAELVNEPEIYKRAFHHYRIAHQRDKENDQIILDWGITLVNLAELLENSVESDEYYRDAEYKMIQSARLGNPHAYFSLACLYSLLGDYDRSICFLEKAHAFESLPSIEEVLEDEWLEGVRETDAFSRFIEKVESNVQE</sequence>
<evidence type="ECO:0000313" key="2">
    <source>
        <dbReference type="Proteomes" id="UP000000496"/>
    </source>
</evidence>
<dbReference type="HOGENOM" id="CLU_404852_0_0_0"/>